<organism evidence="1 2">
    <name type="scientific">Tritonibacter mobilis F1926</name>
    <dbReference type="NCBI Taxonomy" id="1265309"/>
    <lineage>
        <taxon>Bacteria</taxon>
        <taxon>Pseudomonadati</taxon>
        <taxon>Pseudomonadota</taxon>
        <taxon>Alphaproteobacteria</taxon>
        <taxon>Rhodobacterales</taxon>
        <taxon>Paracoccaceae</taxon>
        <taxon>Tritonibacter</taxon>
    </lineage>
</organism>
<dbReference type="OrthoDB" id="7864216at2"/>
<evidence type="ECO:0000313" key="2">
    <source>
        <dbReference type="Proteomes" id="UP000013243"/>
    </source>
</evidence>
<protein>
    <submittedName>
        <fullName evidence="1">Uncharacterized protein</fullName>
    </submittedName>
</protein>
<name>A0A1B0ZZZ1_9RHOB</name>
<reference evidence="1 2" key="1">
    <citation type="journal article" date="2016" name="ISME J.">
        <title>Global occurrence and heterogeneity of the Roseobacter-clade species Ruegeria mobilis.</title>
        <authorList>
            <person name="Sonnenschein E."/>
            <person name="Gram L."/>
        </authorList>
    </citation>
    <scope>NUCLEOTIDE SEQUENCE [LARGE SCALE GENOMIC DNA]</scope>
    <source>
        <strain evidence="1 2">F1926</strain>
    </source>
</reference>
<dbReference type="RefSeq" id="WP_005621278.1">
    <property type="nucleotide sequence ID" value="NZ_CP015230.1"/>
</dbReference>
<dbReference type="AlphaFoldDB" id="A0A1B0ZZZ1"/>
<evidence type="ECO:0000313" key="1">
    <source>
        <dbReference type="EMBL" id="ANP39836.1"/>
    </source>
</evidence>
<accession>A0A1B0ZZZ1</accession>
<gene>
    <name evidence="1" type="ORF">K529_003565</name>
</gene>
<dbReference type="STRING" id="1265309.K529_003565"/>
<dbReference type="GeneID" id="28248879"/>
<proteinExistence type="predicted"/>
<dbReference type="Proteomes" id="UP000013243">
    <property type="component" value="Chromosome"/>
</dbReference>
<dbReference type="EMBL" id="CP015230">
    <property type="protein sequence ID" value="ANP39836.1"/>
    <property type="molecule type" value="Genomic_DNA"/>
</dbReference>
<sequence length="89" mass="9883">MNAEWTQISPQEAAALHAAILAAHAHHDLEQLVELYAIAADNKEREGDVDAACFFLTQAFVFALETGISRAHELNRRLVAYGRAWPLEP</sequence>
<dbReference type="KEGG" id="rmb:K529_003565"/>